<dbReference type="InterPro" id="IPR015856">
    <property type="entry name" value="ABC_transpr_CbiO/EcfA_su"/>
</dbReference>
<keyword evidence="2" id="KW-0547">Nucleotide-binding</keyword>
<dbReference type="EMBL" id="BARU01024162">
    <property type="protein sequence ID" value="GAH47716.1"/>
    <property type="molecule type" value="Genomic_DNA"/>
</dbReference>
<feature type="domain" description="ABC transporter" evidence="4">
    <location>
        <begin position="1"/>
        <end position="190"/>
    </location>
</feature>
<dbReference type="InterPro" id="IPR050095">
    <property type="entry name" value="ECF_ABC_transporter_ATP-bd"/>
</dbReference>
<keyword evidence="1" id="KW-0813">Transport</keyword>
<dbReference type="PANTHER" id="PTHR43553:SF24">
    <property type="entry name" value="ENERGY-COUPLING FACTOR TRANSPORTER ATP-BINDING PROTEIN ECFA1"/>
    <property type="match status" value="1"/>
</dbReference>
<dbReference type="GO" id="GO:0005524">
    <property type="term" value="F:ATP binding"/>
    <property type="evidence" value="ECO:0007669"/>
    <property type="project" value="UniProtKB-KW"/>
</dbReference>
<name>X1FPV8_9ZZZZ</name>
<dbReference type="InterPro" id="IPR003439">
    <property type="entry name" value="ABC_transporter-like_ATP-bd"/>
</dbReference>
<gene>
    <name evidence="5" type="ORF">S03H2_39124</name>
</gene>
<feature type="non-terminal residue" evidence="5">
    <location>
        <position position="190"/>
    </location>
</feature>
<dbReference type="Pfam" id="PF00005">
    <property type="entry name" value="ABC_tran"/>
    <property type="match status" value="1"/>
</dbReference>
<organism evidence="5">
    <name type="scientific">marine sediment metagenome</name>
    <dbReference type="NCBI Taxonomy" id="412755"/>
    <lineage>
        <taxon>unclassified sequences</taxon>
        <taxon>metagenomes</taxon>
        <taxon>ecological metagenomes</taxon>
    </lineage>
</organism>
<evidence type="ECO:0000313" key="5">
    <source>
        <dbReference type="EMBL" id="GAH47716.1"/>
    </source>
</evidence>
<dbReference type="GO" id="GO:0043190">
    <property type="term" value="C:ATP-binding cassette (ABC) transporter complex"/>
    <property type="evidence" value="ECO:0007669"/>
    <property type="project" value="TreeGrafter"/>
</dbReference>
<evidence type="ECO:0000256" key="2">
    <source>
        <dbReference type="ARBA" id="ARBA00022741"/>
    </source>
</evidence>
<dbReference type="CDD" id="cd03225">
    <property type="entry name" value="ABC_cobalt_CbiO_domain1"/>
    <property type="match status" value="1"/>
</dbReference>
<dbReference type="Gene3D" id="3.40.50.300">
    <property type="entry name" value="P-loop containing nucleotide triphosphate hydrolases"/>
    <property type="match status" value="1"/>
</dbReference>
<dbReference type="GO" id="GO:0042626">
    <property type="term" value="F:ATPase-coupled transmembrane transporter activity"/>
    <property type="evidence" value="ECO:0007669"/>
    <property type="project" value="TreeGrafter"/>
</dbReference>
<reference evidence="5" key="1">
    <citation type="journal article" date="2014" name="Front. Microbiol.">
        <title>High frequency of phylogenetically diverse reductive dehalogenase-homologous genes in deep subseafloor sedimentary metagenomes.</title>
        <authorList>
            <person name="Kawai M."/>
            <person name="Futagami T."/>
            <person name="Toyoda A."/>
            <person name="Takaki Y."/>
            <person name="Nishi S."/>
            <person name="Hori S."/>
            <person name="Arai W."/>
            <person name="Tsubouchi T."/>
            <person name="Morono Y."/>
            <person name="Uchiyama I."/>
            <person name="Ito T."/>
            <person name="Fujiyama A."/>
            <person name="Inagaki F."/>
            <person name="Takami H."/>
        </authorList>
    </citation>
    <scope>NUCLEOTIDE SEQUENCE</scope>
    <source>
        <strain evidence="5">Expedition CK06-06</strain>
    </source>
</reference>
<evidence type="ECO:0000259" key="4">
    <source>
        <dbReference type="PROSITE" id="PS50893"/>
    </source>
</evidence>
<accession>X1FPV8</accession>
<dbReference type="GO" id="GO:0016887">
    <property type="term" value="F:ATP hydrolysis activity"/>
    <property type="evidence" value="ECO:0007669"/>
    <property type="project" value="InterPro"/>
</dbReference>
<keyword evidence="3" id="KW-0067">ATP-binding</keyword>
<dbReference type="SUPFAM" id="SSF52540">
    <property type="entry name" value="P-loop containing nucleoside triphosphate hydrolases"/>
    <property type="match status" value="1"/>
</dbReference>
<dbReference type="PROSITE" id="PS50893">
    <property type="entry name" value="ABC_TRANSPORTER_2"/>
    <property type="match status" value="1"/>
</dbReference>
<comment type="caution">
    <text evidence="5">The sequence shown here is derived from an EMBL/GenBank/DDBJ whole genome shotgun (WGS) entry which is preliminary data.</text>
</comment>
<dbReference type="AlphaFoldDB" id="X1FPV8"/>
<sequence length="190" mass="21702">MENLNFEYNSNFSLNDLSLTIKENSIYALTGNNGSGKTTFLRLLVGLLKPKSGTIKIFNEILTRDKKQLWRLRQKIGFLFQNPDDQLFAPTIGEDVGFGARNLGLEEPEVNKRVKWALEAVNLSQYAKSSPYDLSWGQKKRAALAGLLVMKPKLLILDEPFANLDFKSIYNHLQIFKTLKKEQKMTILFT</sequence>
<dbReference type="InterPro" id="IPR027417">
    <property type="entry name" value="P-loop_NTPase"/>
</dbReference>
<dbReference type="PANTHER" id="PTHR43553">
    <property type="entry name" value="HEAVY METAL TRANSPORTER"/>
    <property type="match status" value="1"/>
</dbReference>
<evidence type="ECO:0000256" key="1">
    <source>
        <dbReference type="ARBA" id="ARBA00022448"/>
    </source>
</evidence>
<proteinExistence type="predicted"/>
<protein>
    <recommendedName>
        <fullName evidence="4">ABC transporter domain-containing protein</fullName>
    </recommendedName>
</protein>
<evidence type="ECO:0000256" key="3">
    <source>
        <dbReference type="ARBA" id="ARBA00022840"/>
    </source>
</evidence>